<protein>
    <submittedName>
        <fullName evidence="2">Uncharacterized protein</fullName>
    </submittedName>
</protein>
<accession>A0A4Q5J5X2</accession>
<name>A0A4Q5J5X2_9ACTN</name>
<dbReference type="AlphaFoldDB" id="A0A4Q5J5X2"/>
<proteinExistence type="predicted"/>
<organism evidence="2 3">
    <name type="scientific">Nocardioides iriomotensis</name>
    <dbReference type="NCBI Taxonomy" id="715784"/>
    <lineage>
        <taxon>Bacteria</taxon>
        <taxon>Bacillati</taxon>
        <taxon>Actinomycetota</taxon>
        <taxon>Actinomycetes</taxon>
        <taxon>Propionibacteriales</taxon>
        <taxon>Nocardioidaceae</taxon>
        <taxon>Nocardioides</taxon>
    </lineage>
</organism>
<reference evidence="2 3" key="1">
    <citation type="submission" date="2019-01" db="EMBL/GenBank/DDBJ databases">
        <title>Nocardioides guangzhouensis sp. nov., an actinobacterium isolated from soil.</title>
        <authorList>
            <person name="Fu Y."/>
            <person name="Cai Y."/>
            <person name="Lin Z."/>
            <person name="Chen P."/>
        </authorList>
    </citation>
    <scope>NUCLEOTIDE SEQUENCE [LARGE SCALE GENOMIC DNA]</scope>
    <source>
        <strain evidence="2 3">NBRC 105384</strain>
    </source>
</reference>
<dbReference type="RefSeq" id="WP_129986850.1">
    <property type="nucleotide sequence ID" value="NZ_SDPU01000020.1"/>
</dbReference>
<dbReference type="OrthoDB" id="4883460at2"/>
<feature type="region of interest" description="Disordered" evidence="1">
    <location>
        <begin position="1"/>
        <end position="26"/>
    </location>
</feature>
<dbReference type="EMBL" id="SDPU01000020">
    <property type="protein sequence ID" value="RYU13031.1"/>
    <property type="molecule type" value="Genomic_DNA"/>
</dbReference>
<gene>
    <name evidence="2" type="ORF">ETU37_08865</name>
</gene>
<evidence type="ECO:0000313" key="3">
    <source>
        <dbReference type="Proteomes" id="UP000291189"/>
    </source>
</evidence>
<comment type="caution">
    <text evidence="2">The sequence shown here is derived from an EMBL/GenBank/DDBJ whole genome shotgun (WGS) entry which is preliminary data.</text>
</comment>
<keyword evidence="3" id="KW-1185">Reference proteome</keyword>
<evidence type="ECO:0000256" key="1">
    <source>
        <dbReference type="SAM" id="MobiDB-lite"/>
    </source>
</evidence>
<dbReference type="Proteomes" id="UP000291189">
    <property type="component" value="Unassembled WGS sequence"/>
</dbReference>
<evidence type="ECO:0000313" key="2">
    <source>
        <dbReference type="EMBL" id="RYU13031.1"/>
    </source>
</evidence>
<sequence length="74" mass="7649">MTEDAFTTPETEPVDRAPDEAVESTGHPQVDAVLASLAGLDDTPVEEHVAVFESAHDTLRGALANAGDAPPPQA</sequence>